<dbReference type="RefSeq" id="XP_013252512.1">
    <property type="nucleotide sequence ID" value="XM_013397058.1"/>
</dbReference>
<gene>
    <name evidence="6" type="ORF">EAH_00021450</name>
</gene>
<evidence type="ECO:0000256" key="3">
    <source>
        <dbReference type="PROSITE-ProRule" id="PRU00176"/>
    </source>
</evidence>
<dbReference type="PANTHER" id="PTHR13952">
    <property type="entry name" value="U1 SMALL NUCLEAR RIBONUCLEOPROTEIN 70 KD"/>
    <property type="match status" value="1"/>
</dbReference>
<dbReference type="PROSITE" id="PS50102">
    <property type="entry name" value="RRM"/>
    <property type="match status" value="1"/>
</dbReference>
<keyword evidence="7" id="KW-1185">Reference proteome</keyword>
<dbReference type="AlphaFoldDB" id="U6GA04"/>
<dbReference type="GO" id="GO:0003729">
    <property type="term" value="F:mRNA binding"/>
    <property type="evidence" value="ECO:0007669"/>
    <property type="project" value="TreeGrafter"/>
</dbReference>
<evidence type="ECO:0000256" key="1">
    <source>
        <dbReference type="ARBA" id="ARBA00004123"/>
    </source>
</evidence>
<proteinExistence type="predicted"/>
<evidence type="ECO:0000313" key="7">
    <source>
        <dbReference type="Proteomes" id="UP000018050"/>
    </source>
</evidence>
<dbReference type="InterPro" id="IPR000504">
    <property type="entry name" value="RRM_dom"/>
</dbReference>
<dbReference type="GO" id="GO:0017069">
    <property type="term" value="F:snRNA binding"/>
    <property type="evidence" value="ECO:0007669"/>
    <property type="project" value="TreeGrafter"/>
</dbReference>
<dbReference type="Proteomes" id="UP000018050">
    <property type="component" value="Unassembled WGS sequence"/>
</dbReference>
<dbReference type="GO" id="GO:0000398">
    <property type="term" value="P:mRNA splicing, via spliceosome"/>
    <property type="evidence" value="ECO:0007669"/>
    <property type="project" value="TreeGrafter"/>
</dbReference>
<keyword evidence="3" id="KW-0694">RNA-binding</keyword>
<dbReference type="OrthoDB" id="410044at2759"/>
<dbReference type="InterPro" id="IPR012677">
    <property type="entry name" value="Nucleotide-bd_a/b_plait_sf"/>
</dbReference>
<comment type="subcellular location">
    <subcellularLocation>
        <location evidence="1">Nucleus</location>
    </subcellularLocation>
</comment>
<dbReference type="InterPro" id="IPR035979">
    <property type="entry name" value="RBD_domain_sf"/>
</dbReference>
<organism evidence="6 7">
    <name type="scientific">Eimeria acervulina</name>
    <name type="common">Coccidian parasite</name>
    <dbReference type="NCBI Taxonomy" id="5801"/>
    <lineage>
        <taxon>Eukaryota</taxon>
        <taxon>Sar</taxon>
        <taxon>Alveolata</taxon>
        <taxon>Apicomplexa</taxon>
        <taxon>Conoidasida</taxon>
        <taxon>Coccidia</taxon>
        <taxon>Eucoccidiorida</taxon>
        <taxon>Eimeriorina</taxon>
        <taxon>Eimeriidae</taxon>
        <taxon>Eimeria</taxon>
    </lineage>
</organism>
<feature type="compositionally biased region" description="Basic and acidic residues" evidence="4">
    <location>
        <begin position="93"/>
        <end position="108"/>
    </location>
</feature>
<dbReference type="Pfam" id="PF00076">
    <property type="entry name" value="RRM_1"/>
    <property type="match status" value="1"/>
</dbReference>
<dbReference type="EMBL" id="HG670536">
    <property type="protein sequence ID" value="CDI77071.1"/>
    <property type="molecule type" value="Genomic_DNA"/>
</dbReference>
<dbReference type="InterPro" id="IPR051183">
    <property type="entry name" value="U1_U11-U12_snRNP_70-35kDa"/>
</dbReference>
<accession>U6GA04</accession>
<evidence type="ECO:0000313" key="6">
    <source>
        <dbReference type="EMBL" id="CDI77071.1"/>
    </source>
</evidence>
<keyword evidence="2" id="KW-0539">Nucleus</keyword>
<dbReference type="Gene3D" id="3.30.70.330">
    <property type="match status" value="1"/>
</dbReference>
<name>U6GA04_EIMAC</name>
<protein>
    <recommendedName>
        <fullName evidence="5">RRM domain-containing protein</fullName>
    </recommendedName>
</protein>
<feature type="domain" description="RRM" evidence="5">
    <location>
        <begin position="6"/>
        <end position="74"/>
    </location>
</feature>
<evidence type="ECO:0000259" key="5">
    <source>
        <dbReference type="PROSITE" id="PS50102"/>
    </source>
</evidence>
<dbReference type="SUPFAM" id="SSF54928">
    <property type="entry name" value="RNA-binding domain, RBD"/>
    <property type="match status" value="1"/>
</dbReference>
<dbReference type="GO" id="GO:0071011">
    <property type="term" value="C:precatalytic spliceosome"/>
    <property type="evidence" value="ECO:0007669"/>
    <property type="project" value="TreeGrafter"/>
</dbReference>
<evidence type="ECO:0000256" key="2">
    <source>
        <dbReference type="ARBA" id="ARBA00023242"/>
    </source>
</evidence>
<reference evidence="6" key="1">
    <citation type="submission" date="2013-10" db="EMBL/GenBank/DDBJ databases">
        <title>Genomic analysis of the causative agents of coccidiosis in chickens.</title>
        <authorList>
            <person name="Reid A.J."/>
            <person name="Blake D."/>
            <person name="Billington K."/>
            <person name="Browne H."/>
            <person name="Dunn M."/>
            <person name="Hung S."/>
            <person name="Kawahara F."/>
            <person name="Miranda-Saavedra D."/>
            <person name="Mourier T."/>
            <person name="Nagra H."/>
            <person name="Otto T.D."/>
            <person name="Rawlings N."/>
            <person name="Sanchez A."/>
            <person name="Sanders M."/>
            <person name="Subramaniam C."/>
            <person name="Tay Y."/>
            <person name="Dear P."/>
            <person name="Doerig C."/>
            <person name="Gruber A."/>
            <person name="Parkinson J."/>
            <person name="Shirley M."/>
            <person name="Wan K.L."/>
            <person name="Berriman M."/>
            <person name="Tomley F."/>
            <person name="Pain A."/>
        </authorList>
    </citation>
    <scope>NUCLEOTIDE SEQUENCE [LARGE SCALE GENOMIC DNA]</scope>
    <source>
        <strain evidence="6">Houghton</strain>
    </source>
</reference>
<dbReference type="VEuPathDB" id="ToxoDB:EAH_00021450"/>
<evidence type="ECO:0000256" key="4">
    <source>
        <dbReference type="SAM" id="MobiDB-lite"/>
    </source>
</evidence>
<sequence length="108" mass="11658">MAASTCKVFVGKLPHTLTEDALRSKMQEYGHVASLFYMADQLQQQTGWAFVTFCSPAEAQSAVAGIDGQLTFEGFESPAECRMANQKPSAAAAKKEAEKKEAANARKP</sequence>
<feature type="region of interest" description="Disordered" evidence="4">
    <location>
        <begin position="83"/>
        <end position="108"/>
    </location>
</feature>
<reference evidence="6" key="2">
    <citation type="submission" date="2013-10" db="EMBL/GenBank/DDBJ databases">
        <authorList>
            <person name="Aslett M."/>
        </authorList>
    </citation>
    <scope>NUCLEOTIDE SEQUENCE [LARGE SCALE GENOMIC DNA]</scope>
    <source>
        <strain evidence="6">Houghton</strain>
    </source>
</reference>
<dbReference type="GeneID" id="25270215"/>
<dbReference type="SMART" id="SM00360">
    <property type="entry name" value="RRM"/>
    <property type="match status" value="1"/>
</dbReference>